<dbReference type="GO" id="GO:0071467">
    <property type="term" value="P:cellular response to pH"/>
    <property type="evidence" value="ECO:0007669"/>
    <property type="project" value="InterPro"/>
</dbReference>
<dbReference type="PROSITE" id="PS51180">
    <property type="entry name" value="BRO1"/>
    <property type="match status" value="1"/>
</dbReference>
<dbReference type="SMART" id="SM01041">
    <property type="entry name" value="BRO1"/>
    <property type="match status" value="1"/>
</dbReference>
<organism evidence="4">
    <name type="scientific">Phaffia rhodozyma</name>
    <name type="common">Yeast</name>
    <name type="synonym">Xanthophyllomyces dendrorhous</name>
    <dbReference type="NCBI Taxonomy" id="264483"/>
    <lineage>
        <taxon>Eukaryota</taxon>
        <taxon>Fungi</taxon>
        <taxon>Dikarya</taxon>
        <taxon>Basidiomycota</taxon>
        <taxon>Agaricomycotina</taxon>
        <taxon>Tremellomycetes</taxon>
        <taxon>Cystofilobasidiales</taxon>
        <taxon>Mrakiaceae</taxon>
        <taxon>Phaffia</taxon>
    </lineage>
</organism>
<dbReference type="GO" id="GO:0005886">
    <property type="term" value="C:plasma membrane"/>
    <property type="evidence" value="ECO:0007669"/>
    <property type="project" value="TreeGrafter"/>
</dbReference>
<evidence type="ECO:0000256" key="1">
    <source>
        <dbReference type="ARBA" id="ARBA00010997"/>
    </source>
</evidence>
<dbReference type="InterPro" id="IPR037505">
    <property type="entry name" value="pH-resp_palC"/>
</dbReference>
<dbReference type="InterPro" id="IPR004328">
    <property type="entry name" value="BRO1_dom"/>
</dbReference>
<dbReference type="AlphaFoldDB" id="A0A0F7SV06"/>
<evidence type="ECO:0000259" key="3">
    <source>
        <dbReference type="PROSITE" id="PS51180"/>
    </source>
</evidence>
<dbReference type="EMBL" id="LN483157">
    <property type="protein sequence ID" value="CED84340.1"/>
    <property type="molecule type" value="Genomic_DNA"/>
</dbReference>
<comment type="similarity">
    <text evidence="1">Belongs to the palC family.</text>
</comment>
<evidence type="ECO:0000256" key="2">
    <source>
        <dbReference type="ARBA" id="ARBA00022193"/>
    </source>
</evidence>
<protein>
    <recommendedName>
        <fullName evidence="2">pH-response regulator protein palC</fullName>
    </recommendedName>
</protein>
<dbReference type="PANTHER" id="PTHR40463:SF1">
    <property type="entry name" value="PH-RESPONSE REGULATOR PROTEIN PALC"/>
    <property type="match status" value="1"/>
</dbReference>
<evidence type="ECO:0000313" key="4">
    <source>
        <dbReference type="EMBL" id="CED84340.1"/>
    </source>
</evidence>
<proteinExistence type="inferred from homology"/>
<accession>A0A0F7SV06</accession>
<dbReference type="Gene3D" id="1.25.40.280">
    <property type="entry name" value="alix/aip1 like domains"/>
    <property type="match status" value="1"/>
</dbReference>
<dbReference type="InterPro" id="IPR038499">
    <property type="entry name" value="BRO1_sf"/>
</dbReference>
<dbReference type="Pfam" id="PF03097">
    <property type="entry name" value="BRO1"/>
    <property type="match status" value="1"/>
</dbReference>
<feature type="domain" description="BRO1" evidence="3">
    <location>
        <begin position="1"/>
        <end position="472"/>
    </location>
</feature>
<name>A0A0F7SV06_PHARH</name>
<sequence length="492" mass="52809">MATFLFPIPTTGSLAFSSFLINGSDQNLDTHLTEATNHRTALRGILKTERRTGDGEKDALAVFNAVENYLPCLISITNSLKVDDLLLGNEPVFSWRATCTQSFSPNPSRLSLSSFLAEETFVLLTYTYALANLSTSIVLSLVSTTASTFSSSSASSRAYELDLALPTAERKKKDERLGQAADLLCRAAGVAEYAAENVVGEWERDRVQRGGSGRGKGPVEGSKAFALGLSKMLLADAQLLSIRKLLAPSISSVLHIGPPLPKPHPSPSLLAKLYLNVLSLYSLSHTLILSSSSSLTSSTSSSLATDSPIDELIKYVKDGKSFAEAMSRKWLGIDAGEFGDHKRIGEAIVWLRESKKILADGSSEGRGLNASGILGGIGKGKGKGKEEKKERREKWADEEIIVESFLRAYEKANQTIYFVPIPTLSSLLSQIPTGRAVLSLKKFVPPCPTFGPGSQGYISRSGVDLEGALDKMTLRGLNQDADTGGVTSGGYY</sequence>
<reference evidence="4" key="1">
    <citation type="submission" date="2014-08" db="EMBL/GenBank/DDBJ databases">
        <authorList>
            <person name="Sharma Rahul"/>
            <person name="Thines Marco"/>
        </authorList>
    </citation>
    <scope>NUCLEOTIDE SEQUENCE</scope>
</reference>
<dbReference type="PANTHER" id="PTHR40463">
    <property type="entry name" value="PH-RESPONSE REGULATOR PROTEIN PALC"/>
    <property type="match status" value="1"/>
</dbReference>